<reference evidence="1" key="2">
    <citation type="submission" date="2015-03" db="EMBL/GenBank/DDBJ databases">
        <authorList>
            <person name="Chow C.-E.T."/>
            <person name="Winget D.M."/>
            <person name="White R.A.III."/>
            <person name="Hallam S.J."/>
            <person name="Suttle C.A."/>
        </authorList>
    </citation>
    <scope>NUCLEOTIDE SEQUENCE</scope>
    <source>
        <strain evidence="1">H4084948</strain>
    </source>
</reference>
<proteinExistence type="predicted"/>
<accession>A0A0F7L4Q0</accession>
<protein>
    <submittedName>
        <fullName evidence="1">Uncharacterized protein</fullName>
    </submittedName>
</protein>
<organism evidence="1">
    <name type="scientific">uncultured marine virus</name>
    <dbReference type="NCBI Taxonomy" id="186617"/>
    <lineage>
        <taxon>Viruses</taxon>
        <taxon>environmental samples</taxon>
    </lineage>
</organism>
<reference evidence="1" key="1">
    <citation type="journal article" date="2015" name="Front. Microbiol.">
        <title>Combining genomic sequencing methods to explore viral diversity and reveal potential virus-host interactions.</title>
        <authorList>
            <person name="Chow C.E."/>
            <person name="Winget D.M."/>
            <person name="White R.A.III."/>
            <person name="Hallam S.J."/>
            <person name="Suttle C.A."/>
        </authorList>
    </citation>
    <scope>NUCLEOTIDE SEQUENCE</scope>
    <source>
        <strain evidence="1">H4084948</strain>
    </source>
</reference>
<name>A0A0F7L4Q0_9VIRU</name>
<dbReference type="EMBL" id="KR029595">
    <property type="protein sequence ID" value="AKH47509.1"/>
    <property type="molecule type" value="Genomic_DNA"/>
</dbReference>
<evidence type="ECO:0000313" key="1">
    <source>
        <dbReference type="EMBL" id="AKH47509.1"/>
    </source>
</evidence>
<sequence>MRLTEKQTISYIGDVVIGYKCDNCGKLHNGEELPINWHEFLVSKYSYSESEEVYVCSPECYISKIKKCVKNNNFEIGGFELDFAKLLIEIL</sequence>